<accession>A0ABV8QNA3</accession>
<feature type="compositionally biased region" description="Acidic residues" evidence="1">
    <location>
        <begin position="568"/>
        <end position="591"/>
    </location>
</feature>
<dbReference type="PROSITE" id="PS50234">
    <property type="entry name" value="VWFA"/>
    <property type="match status" value="1"/>
</dbReference>
<dbReference type="SUPFAM" id="SSF53300">
    <property type="entry name" value="vWA-like"/>
    <property type="match status" value="1"/>
</dbReference>
<organism evidence="5 6">
    <name type="scientific">Marinobacter lacisalsi</name>
    <dbReference type="NCBI Taxonomy" id="475979"/>
    <lineage>
        <taxon>Bacteria</taxon>
        <taxon>Pseudomonadati</taxon>
        <taxon>Pseudomonadota</taxon>
        <taxon>Gammaproteobacteria</taxon>
        <taxon>Pseudomonadales</taxon>
        <taxon>Marinobacteraceae</taxon>
        <taxon>Marinobacter</taxon>
    </lineage>
</organism>
<dbReference type="CDD" id="cd00198">
    <property type="entry name" value="vWFA"/>
    <property type="match status" value="1"/>
</dbReference>
<feature type="signal peptide" evidence="3">
    <location>
        <begin position="1"/>
        <end position="23"/>
    </location>
</feature>
<feature type="region of interest" description="Disordered" evidence="1">
    <location>
        <begin position="416"/>
        <end position="486"/>
    </location>
</feature>
<evidence type="ECO:0000313" key="6">
    <source>
        <dbReference type="Proteomes" id="UP001595798"/>
    </source>
</evidence>
<feature type="compositionally biased region" description="Low complexity" evidence="1">
    <location>
        <begin position="535"/>
        <end position="552"/>
    </location>
</feature>
<name>A0ABV8QNA3_9GAMM</name>
<feature type="region of interest" description="Disordered" evidence="1">
    <location>
        <begin position="520"/>
        <end position="692"/>
    </location>
</feature>
<dbReference type="EMBL" id="JBHSDI010000064">
    <property type="protein sequence ID" value="MFC4261206.1"/>
    <property type="molecule type" value="Genomic_DNA"/>
</dbReference>
<proteinExistence type="predicted"/>
<dbReference type="RefSeq" id="WP_379890529.1">
    <property type="nucleotide sequence ID" value="NZ_JBHSDI010000064.1"/>
</dbReference>
<keyword evidence="2" id="KW-1133">Transmembrane helix</keyword>
<feature type="compositionally biased region" description="Basic and acidic residues" evidence="1">
    <location>
        <begin position="679"/>
        <end position="692"/>
    </location>
</feature>
<dbReference type="SMART" id="SM00327">
    <property type="entry name" value="VWA"/>
    <property type="match status" value="1"/>
</dbReference>
<dbReference type="Gene3D" id="3.40.50.410">
    <property type="entry name" value="von Willebrand factor, type A domain"/>
    <property type="match status" value="1"/>
</dbReference>
<feature type="compositionally biased region" description="Low complexity" evidence="1">
    <location>
        <begin position="421"/>
        <end position="436"/>
    </location>
</feature>
<feature type="transmembrane region" description="Helical" evidence="2">
    <location>
        <begin position="495"/>
        <end position="516"/>
    </location>
</feature>
<dbReference type="InterPro" id="IPR051266">
    <property type="entry name" value="CLCR"/>
</dbReference>
<reference evidence="6" key="1">
    <citation type="journal article" date="2019" name="Int. J. Syst. Evol. Microbiol.">
        <title>The Global Catalogue of Microorganisms (GCM) 10K type strain sequencing project: providing services to taxonomists for standard genome sequencing and annotation.</title>
        <authorList>
            <consortium name="The Broad Institute Genomics Platform"/>
            <consortium name="The Broad Institute Genome Sequencing Center for Infectious Disease"/>
            <person name="Wu L."/>
            <person name="Ma J."/>
        </authorList>
    </citation>
    <scope>NUCLEOTIDE SEQUENCE [LARGE SCALE GENOMIC DNA]</scope>
    <source>
        <strain evidence="6">CECT 7297</strain>
    </source>
</reference>
<keyword evidence="6" id="KW-1185">Reference proteome</keyword>
<dbReference type="PANTHER" id="PTHR10579">
    <property type="entry name" value="CALCIUM-ACTIVATED CHLORIDE CHANNEL REGULATOR"/>
    <property type="match status" value="1"/>
</dbReference>
<dbReference type="Proteomes" id="UP001595798">
    <property type="component" value="Unassembled WGS sequence"/>
</dbReference>
<dbReference type="InterPro" id="IPR002035">
    <property type="entry name" value="VWF_A"/>
</dbReference>
<evidence type="ECO:0000256" key="2">
    <source>
        <dbReference type="SAM" id="Phobius"/>
    </source>
</evidence>
<gene>
    <name evidence="5" type="ORF">ACFOZ5_19470</name>
</gene>
<feature type="compositionally biased region" description="Acidic residues" evidence="1">
    <location>
        <begin position="639"/>
        <end position="678"/>
    </location>
</feature>
<evidence type="ECO:0000256" key="3">
    <source>
        <dbReference type="SAM" id="SignalP"/>
    </source>
</evidence>
<protein>
    <submittedName>
        <fullName evidence="5">VWA domain-containing protein</fullName>
    </submittedName>
</protein>
<keyword evidence="2" id="KW-0812">Transmembrane</keyword>
<comment type="caution">
    <text evidence="5">The sequence shown here is derived from an EMBL/GenBank/DDBJ whole genome shotgun (WGS) entry which is preliminary data.</text>
</comment>
<evidence type="ECO:0000256" key="1">
    <source>
        <dbReference type="SAM" id="MobiDB-lite"/>
    </source>
</evidence>
<feature type="chain" id="PRO_5046713182" evidence="3">
    <location>
        <begin position="24"/>
        <end position="692"/>
    </location>
</feature>
<evidence type="ECO:0000313" key="5">
    <source>
        <dbReference type="EMBL" id="MFC4261206.1"/>
    </source>
</evidence>
<dbReference type="InterPro" id="IPR036465">
    <property type="entry name" value="vWFA_dom_sf"/>
</dbReference>
<feature type="compositionally biased region" description="Low complexity" evidence="1">
    <location>
        <begin position="467"/>
        <end position="486"/>
    </location>
</feature>
<feature type="compositionally biased region" description="Acidic residues" evidence="1">
    <location>
        <begin position="437"/>
        <end position="446"/>
    </location>
</feature>
<dbReference type="PANTHER" id="PTHR10579:SF43">
    <property type="entry name" value="ZINC FINGER (C3HC4-TYPE RING FINGER) FAMILY PROTEIN"/>
    <property type="match status" value="1"/>
</dbReference>
<feature type="compositionally biased region" description="Acidic residues" evidence="1">
    <location>
        <begin position="600"/>
        <end position="622"/>
    </location>
</feature>
<dbReference type="Pfam" id="PF00092">
    <property type="entry name" value="VWA"/>
    <property type="match status" value="1"/>
</dbReference>
<sequence>MAMRKLLFTLTLLVTMTLSPAQAQDGQSKPARDVRVVVDISGSMKVNDPDNLRRPAVRLIARLLPDDTGVGLWTFGSMVNMLVPHDSLDNDLRARLIDGSEDINSVAQRTNIGGAIEEAASDWYAPDRSLANTHLILLSDGKVDISANQARNDRERDRILDDLVPALADQGLTIHTIALSGEADLDLLGAIADMTGGVARVADSAEELSRIFADTLGQAVPANEVPLENNRFTVDGGVEEFTALIFSATSPDKRELTLIGPDGSRYRASGASDKVRWARESGYDLITIDQPAAGEWQLEGVLGEGSRVTVVSDLRLEVEPMPARFQLGDEADLKAFFTEEGERITDPDFLGVITVRLSMTTEDGRRGTRILSEGEPPADGVYQDTISRLPEPGQYLLELEADGGTFSRKFRKTLVLEAPEGEPTTTGGTEIPLAPETAEEPEEPISEPEPPAGPVDLSQLEEPEPEPAAVSEPEVEASPAPEQAEPSLTDRLLAWWPWAAGVVGLLMLGAVALVLLKRRGGQKEEPAEEGEEISPRPAEQSPAESAEATPTEADAEKDTPTGVTGPEMETDSIMEPEEPPPEMEPDDEEPEPTPAAGDVPEPEEAPAEDTTDEPPVEPEQEQPAEQVSPDQDPGIPDPDSLDTDDSLPDDDDEEFGLEDFDLSDIDDLPDLENEEEDEERGKPSSDGRKKNE</sequence>
<evidence type="ECO:0000259" key="4">
    <source>
        <dbReference type="PROSITE" id="PS50234"/>
    </source>
</evidence>
<keyword evidence="2" id="KW-0472">Membrane</keyword>
<keyword evidence="3" id="KW-0732">Signal</keyword>
<feature type="domain" description="VWFA" evidence="4">
    <location>
        <begin position="33"/>
        <end position="216"/>
    </location>
</feature>